<evidence type="ECO:0000313" key="4">
    <source>
        <dbReference type="Proteomes" id="UP000317169"/>
    </source>
</evidence>
<evidence type="ECO:0000256" key="1">
    <source>
        <dbReference type="ARBA" id="ARBA00008791"/>
    </source>
</evidence>
<evidence type="ECO:0000259" key="2">
    <source>
        <dbReference type="Pfam" id="PF00582"/>
    </source>
</evidence>
<dbReference type="OrthoDB" id="1522996at2"/>
<dbReference type="PANTHER" id="PTHR46268">
    <property type="entry name" value="STRESS RESPONSE PROTEIN NHAX"/>
    <property type="match status" value="1"/>
</dbReference>
<comment type="similarity">
    <text evidence="1">Belongs to the universal stress protein A family.</text>
</comment>
<dbReference type="InterPro" id="IPR014729">
    <property type="entry name" value="Rossmann-like_a/b/a_fold"/>
</dbReference>
<dbReference type="CDD" id="cd00293">
    <property type="entry name" value="USP-like"/>
    <property type="match status" value="1"/>
</dbReference>
<feature type="domain" description="UspA" evidence="2">
    <location>
        <begin position="146"/>
        <end position="285"/>
    </location>
</feature>
<dbReference type="RefSeq" id="WP_141421680.1">
    <property type="nucleotide sequence ID" value="NZ_VIAR01000006.1"/>
</dbReference>
<comment type="caution">
    <text evidence="3">The sequence shown here is derived from an EMBL/GenBank/DDBJ whole genome shotgun (WGS) entry which is preliminary data.</text>
</comment>
<keyword evidence="4" id="KW-1185">Reference proteome</keyword>
<reference evidence="3 4" key="1">
    <citation type="submission" date="2019-06" db="EMBL/GenBank/DDBJ databases">
        <title>Flavibacter putida gen. nov., sp. nov., a novel marine bacterium of the family Flavobacteriaceae isolated from coastal seawater.</title>
        <authorList>
            <person name="Feng X."/>
        </authorList>
    </citation>
    <scope>NUCLEOTIDE SEQUENCE [LARGE SCALE GENOMIC DNA]</scope>
    <source>
        <strain evidence="3 4">PLHSN227</strain>
    </source>
</reference>
<dbReference type="InterPro" id="IPR006016">
    <property type="entry name" value="UspA"/>
</dbReference>
<evidence type="ECO:0000313" key="3">
    <source>
        <dbReference type="EMBL" id="TQD38822.1"/>
    </source>
</evidence>
<sequence length="285" mass="32804">MQTLNHILVALDLTSLDEHLIKYSSSLAEKLEAKKVFFVHNIKKYEILDLFDEELKQINLDQIIGEELKEKIEKLFTSKISWEVLISEDSNTESLLDYIVNKYRIDLTLVGNKEEADGSGTLTAKLLRLLKSHIALIPKTSGYELKNIWIGTDFSTHSQRSFRFLEPLQKTYPVQLRAIHVYQVPHQFSPYLTQDTAVPKIENHLQQKATRFFKKLSSFPAENLLLFHAKEKNISQKFLLEANRKKPDLLVLSDRGTNNISSLLIGSLVEELFNQELSVPLLIVK</sequence>
<accession>A0A507ZZ09</accession>
<dbReference type="Proteomes" id="UP000317169">
    <property type="component" value="Unassembled WGS sequence"/>
</dbReference>
<gene>
    <name evidence="3" type="ORF">FKR84_07500</name>
</gene>
<dbReference type="PANTHER" id="PTHR46268:SF22">
    <property type="entry name" value="SENSOR PROTEIN KDPD-RELATED"/>
    <property type="match status" value="1"/>
</dbReference>
<proteinExistence type="inferred from homology"/>
<dbReference type="AlphaFoldDB" id="A0A507ZZ09"/>
<name>A0A507ZZ09_9FLAO</name>
<dbReference type="EMBL" id="VIAR01000006">
    <property type="protein sequence ID" value="TQD38822.1"/>
    <property type="molecule type" value="Genomic_DNA"/>
</dbReference>
<organism evidence="3 4">
    <name type="scientific">Haloflavibacter putidus</name>
    <dbReference type="NCBI Taxonomy" id="2576776"/>
    <lineage>
        <taxon>Bacteria</taxon>
        <taxon>Pseudomonadati</taxon>
        <taxon>Bacteroidota</taxon>
        <taxon>Flavobacteriia</taxon>
        <taxon>Flavobacteriales</taxon>
        <taxon>Flavobacteriaceae</taxon>
        <taxon>Haloflavibacter</taxon>
    </lineage>
</organism>
<dbReference type="Pfam" id="PF00582">
    <property type="entry name" value="Usp"/>
    <property type="match status" value="1"/>
</dbReference>
<dbReference type="SUPFAM" id="SSF52402">
    <property type="entry name" value="Adenine nucleotide alpha hydrolases-like"/>
    <property type="match status" value="2"/>
</dbReference>
<protein>
    <submittedName>
        <fullName evidence="3">Universal stress protein</fullName>
    </submittedName>
</protein>
<dbReference type="Gene3D" id="3.40.50.620">
    <property type="entry name" value="HUPs"/>
    <property type="match status" value="2"/>
</dbReference>